<dbReference type="InterPro" id="IPR013491">
    <property type="entry name" value="Tape_meas_N"/>
</dbReference>
<evidence type="ECO:0000313" key="3">
    <source>
        <dbReference type="Proteomes" id="UP001168109"/>
    </source>
</evidence>
<dbReference type="EMBL" id="JAOPLU010000007">
    <property type="protein sequence ID" value="MDM5132906.1"/>
    <property type="molecule type" value="Genomic_DNA"/>
</dbReference>
<dbReference type="PANTHER" id="PTHR38812:SF2">
    <property type="entry name" value="MU-LIKE PROPHAGE FLUMU PROTEIN GP42"/>
    <property type="match status" value="1"/>
</dbReference>
<dbReference type="PANTHER" id="PTHR38812">
    <property type="entry name" value="MU-LIKE PROPHAGE FLUMU PROTEIN GP42"/>
    <property type="match status" value="1"/>
</dbReference>
<dbReference type="NCBIfam" id="TIGR02675">
    <property type="entry name" value="tape_meas_nterm"/>
    <property type="match status" value="1"/>
</dbReference>
<dbReference type="Proteomes" id="UP001168109">
    <property type="component" value="Unassembled WGS sequence"/>
</dbReference>
<name>A0ABT7QG55_9GAMM</name>
<dbReference type="Pfam" id="PF20155">
    <property type="entry name" value="TMP_3"/>
    <property type="match status" value="1"/>
</dbReference>
<gene>
    <name evidence="2" type="ORF">OB962_18200</name>
</gene>
<proteinExistence type="predicted"/>
<evidence type="ECO:0000259" key="1">
    <source>
        <dbReference type="Pfam" id="PF20155"/>
    </source>
</evidence>
<keyword evidence="3" id="KW-1185">Reference proteome</keyword>
<reference evidence="2" key="1">
    <citation type="submission" date="2024-05" db="EMBL/GenBank/DDBJ databases">
        <title>WGS of Aeromonas isolates.</title>
        <authorList>
            <person name="Lee H."/>
        </authorList>
    </citation>
    <scope>NUCLEOTIDE SEQUENCE</scope>
    <source>
        <strain evidence="2">LP308</strain>
    </source>
</reference>
<dbReference type="RefSeq" id="WP_290042528.1">
    <property type="nucleotide sequence ID" value="NZ_JAOPLU010000007.1"/>
</dbReference>
<sequence>MANKLVTDIVINLAGNMAAKARQYGQSMSQFAAQSKNALAMMNSTMAATSQGIDTFGNRLVLAGAASAIAFERTFIKTAAEFERYQIMLNKLQGGPEGGAKAMSWIKQFTQETPYAVNEVTNSFVRLKAFGLDPMDGTMQAIADQAAMMGGTAETLDGISLALGQAWTKGKLQGEEALQLLERGVPVWDYLQKASKELGKNNGLGYTTQQLQDMASKGQLTRKAIKDLIDQMALASKGAAKTQMESWNGMISNMGDSWTMFKTDVMDSGAFTVLKQELGSLLKQLDEMKKTGEYDELVEKIGGNLVDAFKAAAEAIRDAKDLGAELIPVLKQVGEGANWVADMVGGYENLAKILGSIYLLNKGGRLLAPVAKGAMSVGGWAAGAIFKKGKGGTGGIGDAMADLGATPVYVVNMPGSGFGGGMDAPGSSPASTKTSSRFGFAGLAELATVGYGATLIPEFSPVSFTRAAERANGANGNTGLFDITAPSGLAAPGILDVFDEMKAFFTRDISASPRPDNLSGTLDINVRDDRITVRTRDTAPGLKVNVDNGPSLMP</sequence>
<dbReference type="InterPro" id="IPR053058">
    <property type="entry name" value="Mulikevirus_tape_measure"/>
</dbReference>
<accession>A0ABT7QG55</accession>
<comment type="caution">
    <text evidence="2">The sequence shown here is derived from an EMBL/GenBank/DDBJ whole genome shotgun (WGS) entry which is preliminary data.</text>
</comment>
<protein>
    <submittedName>
        <fullName evidence="2">Tape measure protein</fullName>
    </submittedName>
</protein>
<evidence type="ECO:0000313" key="2">
    <source>
        <dbReference type="EMBL" id="MDM5132906.1"/>
    </source>
</evidence>
<feature type="domain" description="Tape measure protein N-terminal" evidence="1">
    <location>
        <begin position="74"/>
        <end position="266"/>
    </location>
</feature>
<organism evidence="2 3">
    <name type="scientific">Aeromonas piscicola</name>
    <dbReference type="NCBI Taxonomy" id="600645"/>
    <lineage>
        <taxon>Bacteria</taxon>
        <taxon>Pseudomonadati</taxon>
        <taxon>Pseudomonadota</taxon>
        <taxon>Gammaproteobacteria</taxon>
        <taxon>Aeromonadales</taxon>
        <taxon>Aeromonadaceae</taxon>
        <taxon>Aeromonas</taxon>
    </lineage>
</organism>